<evidence type="ECO:0000313" key="7">
    <source>
        <dbReference type="Proteomes" id="UP001620514"/>
    </source>
</evidence>
<keyword evidence="2 5" id="KW-0812">Transmembrane</keyword>
<feature type="transmembrane region" description="Helical" evidence="5">
    <location>
        <begin position="38"/>
        <end position="56"/>
    </location>
</feature>
<sequence>MTRTQLAAEIGIRGLTMALLGLFVALSVHQFMRDTSRITLLVFAFAEVLTVGLAMFSRVPRERDWKPLSLVVTICATFYFLAFSIEPGVRLVPEALAAGIQVAGVLLQIYAKWSLRRSFGLLPANRGVVVVGPYRVIRHPMYLGYLVTDIGFLAANFGVRNLAIVLVQWALQAVRIVKEEQLLSKDATYRDYMSRVCYRLIRGVF</sequence>
<feature type="transmembrane region" description="Helical" evidence="5">
    <location>
        <begin position="68"/>
        <end position="85"/>
    </location>
</feature>
<dbReference type="Proteomes" id="UP001620514">
    <property type="component" value="Unassembled WGS sequence"/>
</dbReference>
<keyword evidence="3 5" id="KW-1133">Transmembrane helix</keyword>
<dbReference type="Gene3D" id="1.20.120.1630">
    <property type="match status" value="1"/>
</dbReference>
<comment type="subcellular location">
    <subcellularLocation>
        <location evidence="1">Membrane</location>
        <topology evidence="1">Multi-pass membrane protein</topology>
    </subcellularLocation>
</comment>
<reference evidence="6 7" key="1">
    <citation type="submission" date="2024-11" db="EMBL/GenBank/DDBJ databases">
        <title>Using genomics to understand microbial adaptation to soil warming.</title>
        <authorList>
            <person name="Deangelis K.M. PhD."/>
        </authorList>
    </citation>
    <scope>NUCLEOTIDE SEQUENCE [LARGE SCALE GENOMIC DNA]</scope>
    <source>
        <strain evidence="6 7">GAS97</strain>
    </source>
</reference>
<dbReference type="Pfam" id="PF04140">
    <property type="entry name" value="ICMT"/>
    <property type="match status" value="1"/>
</dbReference>
<keyword evidence="4 5" id="KW-0472">Membrane</keyword>
<evidence type="ECO:0000256" key="2">
    <source>
        <dbReference type="ARBA" id="ARBA00022692"/>
    </source>
</evidence>
<evidence type="ECO:0000256" key="5">
    <source>
        <dbReference type="SAM" id="Phobius"/>
    </source>
</evidence>
<comment type="caution">
    <text evidence="6">The sequence shown here is derived from an EMBL/GenBank/DDBJ whole genome shotgun (WGS) entry which is preliminary data.</text>
</comment>
<evidence type="ECO:0000256" key="1">
    <source>
        <dbReference type="ARBA" id="ARBA00004141"/>
    </source>
</evidence>
<accession>A0ABW8MS36</accession>
<organism evidence="6 7">
    <name type="scientific">Caballeronia udeis</name>
    <dbReference type="NCBI Taxonomy" id="1232866"/>
    <lineage>
        <taxon>Bacteria</taxon>
        <taxon>Pseudomonadati</taxon>
        <taxon>Pseudomonadota</taxon>
        <taxon>Betaproteobacteria</taxon>
        <taxon>Burkholderiales</taxon>
        <taxon>Burkholderiaceae</taxon>
        <taxon>Caballeronia</taxon>
    </lineage>
</organism>
<dbReference type="InterPro" id="IPR007269">
    <property type="entry name" value="ICMT_MeTrfase"/>
</dbReference>
<dbReference type="RefSeq" id="WP_404611422.1">
    <property type="nucleotide sequence ID" value="NZ_JBIYDN010000026.1"/>
</dbReference>
<proteinExistence type="predicted"/>
<name>A0ABW8MS36_9BURK</name>
<evidence type="ECO:0000313" key="6">
    <source>
        <dbReference type="EMBL" id="MFK4446526.1"/>
    </source>
</evidence>
<evidence type="ECO:0000256" key="3">
    <source>
        <dbReference type="ARBA" id="ARBA00022989"/>
    </source>
</evidence>
<protein>
    <submittedName>
        <fullName evidence="6">Protein-S-isoprenylcysteine O-methyltransferase Ste14</fullName>
    </submittedName>
</protein>
<feature type="transmembrane region" description="Helical" evidence="5">
    <location>
        <begin position="12"/>
        <end position="32"/>
    </location>
</feature>
<gene>
    <name evidence="6" type="ORF">ABH943_006558</name>
</gene>
<keyword evidence="7" id="KW-1185">Reference proteome</keyword>
<dbReference type="EMBL" id="JBIYDN010000026">
    <property type="protein sequence ID" value="MFK4446526.1"/>
    <property type="molecule type" value="Genomic_DNA"/>
</dbReference>
<evidence type="ECO:0000256" key="4">
    <source>
        <dbReference type="ARBA" id="ARBA00023136"/>
    </source>
</evidence>